<proteinExistence type="predicted"/>
<evidence type="ECO:0000313" key="1">
    <source>
        <dbReference type="EMBL" id="CEK57101.1"/>
    </source>
</evidence>
<reference evidence="1" key="1">
    <citation type="submission" date="2014-12" db="EMBL/GenBank/DDBJ databases">
        <title>Insight into the proteome of Arion vulgaris.</title>
        <authorList>
            <person name="Aradska J."/>
            <person name="Bulat T."/>
            <person name="Smidak R."/>
            <person name="Sarate P."/>
            <person name="Gangsoo J."/>
            <person name="Sialana F."/>
            <person name="Bilban M."/>
            <person name="Lubec G."/>
        </authorList>
    </citation>
    <scope>NUCLEOTIDE SEQUENCE</scope>
    <source>
        <tissue evidence="1">Skin</tissue>
    </source>
</reference>
<gene>
    <name evidence="1" type="primary">ORF29272</name>
</gene>
<accession>A0A0B6YMT6</accession>
<protein>
    <submittedName>
        <fullName evidence="1">Uncharacterized protein</fullName>
    </submittedName>
</protein>
<organism evidence="1">
    <name type="scientific">Arion vulgaris</name>
    <dbReference type="NCBI Taxonomy" id="1028688"/>
    <lineage>
        <taxon>Eukaryota</taxon>
        <taxon>Metazoa</taxon>
        <taxon>Spiralia</taxon>
        <taxon>Lophotrochozoa</taxon>
        <taxon>Mollusca</taxon>
        <taxon>Gastropoda</taxon>
        <taxon>Heterobranchia</taxon>
        <taxon>Euthyneura</taxon>
        <taxon>Panpulmonata</taxon>
        <taxon>Eupulmonata</taxon>
        <taxon>Stylommatophora</taxon>
        <taxon>Helicina</taxon>
        <taxon>Arionoidea</taxon>
        <taxon>Arionidae</taxon>
        <taxon>Arion</taxon>
    </lineage>
</organism>
<feature type="non-terminal residue" evidence="1">
    <location>
        <position position="61"/>
    </location>
</feature>
<dbReference type="EMBL" id="HACG01010236">
    <property type="protein sequence ID" value="CEK57101.1"/>
    <property type="molecule type" value="Transcribed_RNA"/>
</dbReference>
<dbReference type="AlphaFoldDB" id="A0A0B6YMT6"/>
<sequence>MMDTTGQQKVQIMNMLTSWQGKMSLLELQATFHDTLRHDVDYIIYRISLVTDTYGTNTVFS</sequence>
<name>A0A0B6YMT6_9EUPU</name>